<organism evidence="1 2">
    <name type="scientific">Candidatus Kaiserbacteria bacterium RIFCSPLOWO2_01_FULL_54_20</name>
    <dbReference type="NCBI Taxonomy" id="1798513"/>
    <lineage>
        <taxon>Bacteria</taxon>
        <taxon>Candidatus Kaiseribacteriota</taxon>
    </lineage>
</organism>
<protein>
    <submittedName>
        <fullName evidence="1">Uncharacterized protein</fullName>
    </submittedName>
</protein>
<dbReference type="AlphaFoldDB" id="A0A1F6EJL4"/>
<gene>
    <name evidence="1" type="ORF">A3A40_00135</name>
</gene>
<dbReference type="EMBL" id="MFMA01000028">
    <property type="protein sequence ID" value="OGG73849.1"/>
    <property type="molecule type" value="Genomic_DNA"/>
</dbReference>
<reference evidence="1 2" key="1">
    <citation type="journal article" date="2016" name="Nat. Commun.">
        <title>Thousands of microbial genomes shed light on interconnected biogeochemical processes in an aquifer system.</title>
        <authorList>
            <person name="Anantharaman K."/>
            <person name="Brown C.T."/>
            <person name="Hug L.A."/>
            <person name="Sharon I."/>
            <person name="Castelle C.J."/>
            <person name="Probst A.J."/>
            <person name="Thomas B.C."/>
            <person name="Singh A."/>
            <person name="Wilkins M.J."/>
            <person name="Karaoz U."/>
            <person name="Brodie E.L."/>
            <person name="Williams K.H."/>
            <person name="Hubbard S.S."/>
            <person name="Banfield J.F."/>
        </authorList>
    </citation>
    <scope>NUCLEOTIDE SEQUENCE [LARGE SCALE GENOMIC DNA]</scope>
</reference>
<sequence length="97" mass="10987">MRLRDTRSERRDADSEKLTVENVNAVLNKKPTADGFVISVMNLTLDERDWTAQILKRKVGETEFVDGQTVKFEKSPESESASAVAKKIWAEYGVEIL</sequence>
<accession>A0A1F6EJL4</accession>
<proteinExistence type="predicted"/>
<dbReference type="Proteomes" id="UP000178427">
    <property type="component" value="Unassembled WGS sequence"/>
</dbReference>
<comment type="caution">
    <text evidence="1">The sequence shown here is derived from an EMBL/GenBank/DDBJ whole genome shotgun (WGS) entry which is preliminary data.</text>
</comment>
<name>A0A1F6EJL4_9BACT</name>
<evidence type="ECO:0000313" key="2">
    <source>
        <dbReference type="Proteomes" id="UP000178427"/>
    </source>
</evidence>
<evidence type="ECO:0000313" key="1">
    <source>
        <dbReference type="EMBL" id="OGG73849.1"/>
    </source>
</evidence>
<dbReference type="STRING" id="1798513.A3A40_00135"/>